<dbReference type="OrthoDB" id="6048245at2759"/>
<evidence type="ECO:0000256" key="1">
    <source>
        <dbReference type="SAM" id="SignalP"/>
    </source>
</evidence>
<dbReference type="GO" id="GO:0007160">
    <property type="term" value="P:cell-matrix adhesion"/>
    <property type="evidence" value="ECO:0007669"/>
    <property type="project" value="InterPro"/>
</dbReference>
<proteinExistence type="predicted"/>
<dbReference type="GO" id="GO:0005576">
    <property type="term" value="C:extracellular region"/>
    <property type="evidence" value="ECO:0007669"/>
    <property type="project" value="InterPro"/>
</dbReference>
<reference evidence="2" key="1">
    <citation type="submission" date="2022-11" db="UniProtKB">
        <authorList>
            <consortium name="EnsemblMetazoa"/>
        </authorList>
    </citation>
    <scope>IDENTIFICATION</scope>
</reference>
<keyword evidence="3" id="KW-1185">Reference proteome</keyword>
<organism evidence="2 3">
    <name type="scientific">Patiria miniata</name>
    <name type="common">Bat star</name>
    <name type="synonym">Asterina miniata</name>
    <dbReference type="NCBI Taxonomy" id="46514"/>
    <lineage>
        <taxon>Eukaryota</taxon>
        <taxon>Metazoa</taxon>
        <taxon>Echinodermata</taxon>
        <taxon>Eleutherozoa</taxon>
        <taxon>Asterozoa</taxon>
        <taxon>Asteroidea</taxon>
        <taxon>Valvatacea</taxon>
        <taxon>Valvatida</taxon>
        <taxon>Asterinidae</taxon>
        <taxon>Patiria</taxon>
    </lineage>
</organism>
<dbReference type="GeneID" id="119736911"/>
<dbReference type="PANTHER" id="PTHR10697:SF13">
    <property type="entry name" value="RICIN B LECTIN DOMAIN-CONTAINING PROTEIN"/>
    <property type="match status" value="1"/>
</dbReference>
<dbReference type="InterPro" id="IPR001299">
    <property type="entry name" value="Ependymin"/>
</dbReference>
<dbReference type="AlphaFoldDB" id="A0A914AS33"/>
<dbReference type="GO" id="GO:0005764">
    <property type="term" value="C:lysosome"/>
    <property type="evidence" value="ECO:0007669"/>
    <property type="project" value="TreeGrafter"/>
</dbReference>
<dbReference type="GO" id="GO:0005509">
    <property type="term" value="F:calcium ion binding"/>
    <property type="evidence" value="ECO:0007669"/>
    <property type="project" value="InterPro"/>
</dbReference>
<evidence type="ECO:0000313" key="2">
    <source>
        <dbReference type="EnsemblMetazoa" id="XP_038066865.1"/>
    </source>
</evidence>
<dbReference type="EnsemblMetazoa" id="XM_038210937.1">
    <property type="protein sequence ID" value="XP_038066865.1"/>
    <property type="gene ID" value="LOC119736911"/>
</dbReference>
<feature type="signal peptide" evidence="1">
    <location>
        <begin position="1"/>
        <end position="16"/>
    </location>
</feature>
<dbReference type="Pfam" id="PF00811">
    <property type="entry name" value="Ependymin"/>
    <property type="match status" value="1"/>
</dbReference>
<accession>A0A914AS33</accession>
<name>A0A914AS33_PATMI</name>
<protein>
    <submittedName>
        <fullName evidence="2">Uncharacterized protein</fullName>
    </submittedName>
</protein>
<keyword evidence="1" id="KW-0732">Signal</keyword>
<dbReference type="Proteomes" id="UP000887568">
    <property type="component" value="Unplaced"/>
</dbReference>
<sequence length="253" mass="28365">MFHLWFGILVVALVAAEVQVPDDIAGVYGELRDDKPEPCCAPSYSTFKSTHFLTYSLGEGVSVEMQRASTAYDSVSKRTASKTHLGFFNGTEEYYHTIDDYAAGVSYSIARFSGELTCRVNELKKRFQEDCIPEDATYVGSHSLGDRAVEVDSWYMLEKQPGQDVHRVSTLQTDECVLLYSTARYVSPDTGVTFTTENNHITDFKLGICESEEEEFFHVPDICHERAANDDSKIPAELLKKITRLSPTLTRGL</sequence>
<evidence type="ECO:0000313" key="3">
    <source>
        <dbReference type="Proteomes" id="UP000887568"/>
    </source>
</evidence>
<dbReference type="PANTHER" id="PTHR10697">
    <property type="entry name" value="MAMMALIAN EPENDYMIN-RELATED PROTEIN 1"/>
    <property type="match status" value="1"/>
</dbReference>
<dbReference type="RefSeq" id="XP_038066865.1">
    <property type="nucleotide sequence ID" value="XM_038210937.1"/>
</dbReference>
<feature type="chain" id="PRO_5037317911" evidence="1">
    <location>
        <begin position="17"/>
        <end position="253"/>
    </location>
</feature>
<dbReference type="OMA" id="FFNGTEE"/>